<keyword evidence="5" id="KW-1185">Reference proteome</keyword>
<accession>A0ABZ1RFW4</accession>
<organism evidence="4 5">
    <name type="scientific">Streptomyces goshikiensis</name>
    <dbReference type="NCBI Taxonomy" id="1942"/>
    <lineage>
        <taxon>Bacteria</taxon>
        <taxon>Bacillati</taxon>
        <taxon>Actinomycetota</taxon>
        <taxon>Actinomycetes</taxon>
        <taxon>Kitasatosporales</taxon>
        <taxon>Streptomycetaceae</taxon>
        <taxon>Streptomyces</taxon>
    </lineage>
</organism>
<evidence type="ECO:0000313" key="4">
    <source>
        <dbReference type="EMBL" id="WUO45211.1"/>
    </source>
</evidence>
<feature type="domain" description="Peptide N-acetyl-beta-D-glucosaminyl asparaginase amidase A N-terminal" evidence="3">
    <location>
        <begin position="131"/>
        <end position="426"/>
    </location>
</feature>
<gene>
    <name evidence="4" type="ORF">OHU17_04895</name>
</gene>
<dbReference type="Proteomes" id="UP001432075">
    <property type="component" value="Chromosome"/>
</dbReference>
<evidence type="ECO:0000313" key="5">
    <source>
        <dbReference type="Proteomes" id="UP001432075"/>
    </source>
</evidence>
<reference evidence="4" key="1">
    <citation type="submission" date="2022-10" db="EMBL/GenBank/DDBJ databases">
        <title>The complete genomes of actinobacterial strains from the NBC collection.</title>
        <authorList>
            <person name="Joergensen T.S."/>
            <person name="Alvarez Arevalo M."/>
            <person name="Sterndorff E.B."/>
            <person name="Faurdal D."/>
            <person name="Vuksanovic O."/>
            <person name="Mourched A.-S."/>
            <person name="Charusanti P."/>
            <person name="Shaw S."/>
            <person name="Blin K."/>
            <person name="Weber T."/>
        </authorList>
    </citation>
    <scope>NUCLEOTIDE SEQUENCE</scope>
    <source>
        <strain evidence="4">NBC_00283</strain>
    </source>
</reference>
<dbReference type="PANTHER" id="PTHR31104">
    <property type="entry name" value="PEPTIDE-N4-(N-ACETYL-BETA-GLUCOSAMINYL)ASPARAGINE AMIDASE A PROTEIN"/>
    <property type="match status" value="1"/>
</dbReference>
<protein>
    <submittedName>
        <fullName evidence="4">Peptide-N4-asparagine amidase A</fullName>
    </submittedName>
</protein>
<proteinExistence type="predicted"/>
<feature type="region of interest" description="Disordered" evidence="1">
    <location>
        <begin position="425"/>
        <end position="445"/>
    </location>
</feature>
<feature type="region of interest" description="Disordered" evidence="1">
    <location>
        <begin position="34"/>
        <end position="75"/>
    </location>
</feature>
<name>A0ABZ1RFW4_9ACTN</name>
<keyword evidence="2" id="KW-0732">Signal</keyword>
<evidence type="ECO:0000259" key="3">
    <source>
        <dbReference type="Pfam" id="PF12222"/>
    </source>
</evidence>
<dbReference type="Pfam" id="PF12222">
    <property type="entry name" value="PNGaseA"/>
    <property type="match status" value="1"/>
</dbReference>
<evidence type="ECO:0000256" key="2">
    <source>
        <dbReference type="SAM" id="SignalP"/>
    </source>
</evidence>
<dbReference type="InterPro" id="IPR021102">
    <property type="entry name" value="PNGase_A"/>
</dbReference>
<sequence>MRRHITGLLGAVALAAGTLAAAAPASAAAPATTAAAVGTPAGPGRATERGDRPAGLPGTTATAVAGPAGPGSATAGAGLPAAAVAAGPGRASARSAPGGAGAAGGDVPAEFGSDWHDPVTAGPAVARPGTRACEVTLAEARFRDFTPYRGDYAPPTACGPAPWAKVVLRLDGKVKGRQYDRLGNLTLGGVEILRTSTPQPSPDGITWAVEKDVTRYRDTLSRPQPVEMLIGNVVDDTYTGVIDVKVTLTFYAAERGPGRPAAPDTPDRVLPLTTPAVTTPRNTERLLAEVYATGSGGGCEEYWYLTTPDAAPYSCKAADGPHREVRVLVDGQLAGIAAPFPTVWTGGWSNPFLWYVTPGLRAFDVQPVVYDLTPYAALLNDGRPHRIEVSVAGVPAGQSGWSTPANLLLWQDEARAVVTGALTRHDEGEPANSSRWTPGTEHRLDTEGGHRLTVAGYLDTSHGRITTTVGREVRGTSVHRWTDGEALDALTATWTDRESVTRGATTTRTERTYTMDGATTLGAGDRLRTVLSLGDRADTVTLRGGRPVDSSRLDDRYTGDATYTTNVPRDQRHAVGTTTARHRLYGAGAPGGCYDRTVATAQGTVTVDRRRC</sequence>
<feature type="chain" id="PRO_5046056362" evidence="2">
    <location>
        <begin position="28"/>
        <end position="612"/>
    </location>
</feature>
<dbReference type="InterPro" id="IPR056948">
    <property type="entry name" value="PNGaseA_N"/>
</dbReference>
<feature type="compositionally biased region" description="Low complexity" evidence="1">
    <location>
        <begin position="34"/>
        <end position="45"/>
    </location>
</feature>
<feature type="compositionally biased region" description="Low complexity" evidence="1">
    <location>
        <begin position="53"/>
        <end position="75"/>
    </location>
</feature>
<feature type="signal peptide" evidence="2">
    <location>
        <begin position="1"/>
        <end position="27"/>
    </location>
</feature>
<dbReference type="EMBL" id="CP108057">
    <property type="protein sequence ID" value="WUO45211.1"/>
    <property type="molecule type" value="Genomic_DNA"/>
</dbReference>
<evidence type="ECO:0000256" key="1">
    <source>
        <dbReference type="SAM" id="MobiDB-lite"/>
    </source>
</evidence>